<comment type="catalytic activity">
    <reaction evidence="1">
        <text>ATP + protein L-histidine = ADP + protein N-phospho-L-histidine.</text>
        <dbReference type="EC" id="2.7.13.3"/>
    </reaction>
</comment>
<dbReference type="CDD" id="cd00075">
    <property type="entry name" value="HATPase"/>
    <property type="match status" value="1"/>
</dbReference>
<keyword evidence="12 13" id="KW-0472">Membrane</keyword>
<evidence type="ECO:0000256" key="5">
    <source>
        <dbReference type="ARBA" id="ARBA00022679"/>
    </source>
</evidence>
<dbReference type="InterPro" id="IPR038318">
    <property type="entry name" value="KdpD_sf"/>
</dbReference>
<dbReference type="SUPFAM" id="SSF55874">
    <property type="entry name" value="ATPase domain of HSP90 chaperone/DNA topoisomerase II/histidine kinase"/>
    <property type="match status" value="1"/>
</dbReference>
<evidence type="ECO:0000256" key="4">
    <source>
        <dbReference type="ARBA" id="ARBA00022553"/>
    </source>
</evidence>
<evidence type="ECO:0000256" key="7">
    <source>
        <dbReference type="ARBA" id="ARBA00022741"/>
    </source>
</evidence>
<organism evidence="15 16">
    <name type="scientific">Allohahella marinimesophila</name>
    <dbReference type="NCBI Taxonomy" id="1054972"/>
    <lineage>
        <taxon>Bacteria</taxon>
        <taxon>Pseudomonadati</taxon>
        <taxon>Pseudomonadota</taxon>
        <taxon>Gammaproteobacteria</taxon>
        <taxon>Oceanospirillales</taxon>
        <taxon>Hahellaceae</taxon>
        <taxon>Allohahella</taxon>
    </lineage>
</organism>
<keyword evidence="9" id="KW-0067">ATP-binding</keyword>
<dbReference type="InterPro" id="IPR052023">
    <property type="entry name" value="Histidine_kinase_KdpD"/>
</dbReference>
<dbReference type="EMBL" id="BAABBO010000007">
    <property type="protein sequence ID" value="GAA3958282.1"/>
    <property type="molecule type" value="Genomic_DNA"/>
</dbReference>
<keyword evidence="5" id="KW-0808">Transferase</keyword>
<evidence type="ECO:0000256" key="6">
    <source>
        <dbReference type="ARBA" id="ARBA00022692"/>
    </source>
</evidence>
<reference evidence="16" key="1">
    <citation type="journal article" date="2019" name="Int. J. Syst. Evol. Microbiol.">
        <title>The Global Catalogue of Microorganisms (GCM) 10K type strain sequencing project: providing services to taxonomists for standard genome sequencing and annotation.</title>
        <authorList>
            <consortium name="The Broad Institute Genomics Platform"/>
            <consortium name="The Broad Institute Genome Sequencing Center for Infectious Disease"/>
            <person name="Wu L."/>
            <person name="Ma J."/>
        </authorList>
    </citation>
    <scope>NUCLEOTIDE SEQUENCE [LARGE SCALE GENOMIC DNA]</scope>
    <source>
        <strain evidence="16">JCM 17555</strain>
    </source>
</reference>
<evidence type="ECO:0000256" key="9">
    <source>
        <dbReference type="ARBA" id="ARBA00022840"/>
    </source>
</evidence>
<evidence type="ECO:0000313" key="16">
    <source>
        <dbReference type="Proteomes" id="UP001501337"/>
    </source>
</evidence>
<keyword evidence="7" id="KW-0547">Nucleotide-binding</keyword>
<evidence type="ECO:0000256" key="1">
    <source>
        <dbReference type="ARBA" id="ARBA00000085"/>
    </source>
</evidence>
<evidence type="ECO:0000313" key="15">
    <source>
        <dbReference type="EMBL" id="GAA3958282.1"/>
    </source>
</evidence>
<evidence type="ECO:0000256" key="10">
    <source>
        <dbReference type="ARBA" id="ARBA00022989"/>
    </source>
</evidence>
<dbReference type="PRINTS" id="PR00344">
    <property type="entry name" value="BCTRLSENSOR"/>
</dbReference>
<feature type="transmembrane region" description="Helical" evidence="13">
    <location>
        <begin position="49"/>
        <end position="76"/>
    </location>
</feature>
<dbReference type="Gene3D" id="1.20.120.620">
    <property type="entry name" value="Backbone structure of the membrane domain of e. Coli histidine kinase receptor kdpd"/>
    <property type="match status" value="1"/>
</dbReference>
<evidence type="ECO:0000256" key="2">
    <source>
        <dbReference type="ARBA" id="ARBA00004141"/>
    </source>
</evidence>
<dbReference type="Proteomes" id="UP001501337">
    <property type="component" value="Unassembled WGS sequence"/>
</dbReference>
<dbReference type="SUPFAM" id="SSF47384">
    <property type="entry name" value="Homodimeric domain of signal transducing histidine kinase"/>
    <property type="match status" value="1"/>
</dbReference>
<name>A0ABP7P1R9_9GAMM</name>
<dbReference type="Pfam" id="PF02518">
    <property type="entry name" value="HATPase_c"/>
    <property type="match status" value="1"/>
</dbReference>
<evidence type="ECO:0000256" key="8">
    <source>
        <dbReference type="ARBA" id="ARBA00022777"/>
    </source>
</evidence>
<dbReference type="InterPro" id="IPR005467">
    <property type="entry name" value="His_kinase_dom"/>
</dbReference>
<evidence type="ECO:0000256" key="12">
    <source>
        <dbReference type="ARBA" id="ARBA00023136"/>
    </source>
</evidence>
<dbReference type="RefSeq" id="WP_344805065.1">
    <property type="nucleotide sequence ID" value="NZ_BAABBO010000007.1"/>
</dbReference>
<keyword evidence="10 13" id="KW-1133">Transmembrane helix</keyword>
<dbReference type="CDD" id="cd00082">
    <property type="entry name" value="HisKA"/>
    <property type="match status" value="1"/>
</dbReference>
<dbReference type="Pfam" id="PF00512">
    <property type="entry name" value="HisKA"/>
    <property type="match status" value="1"/>
</dbReference>
<dbReference type="InterPro" id="IPR003594">
    <property type="entry name" value="HATPase_dom"/>
</dbReference>
<keyword evidence="6 13" id="KW-0812">Transmembrane</keyword>
<dbReference type="InterPro" id="IPR003661">
    <property type="entry name" value="HisK_dim/P_dom"/>
</dbReference>
<protein>
    <recommendedName>
        <fullName evidence="3">histidine kinase</fullName>
        <ecNumber evidence="3">2.7.13.3</ecNumber>
    </recommendedName>
</protein>
<dbReference type="Gene3D" id="1.10.287.130">
    <property type="match status" value="1"/>
</dbReference>
<keyword evidence="4" id="KW-0597">Phosphoprotein</keyword>
<sequence>MGTHLESGFRSNRPHSWYNYFAATAIMTVAMLAALTIDQLLPRTNVLPVLLVGVLIAAVRTSFGASLWSSLLGLLIYNYFFTEPYHTFVIAHRDDLVTVAFFVLLSSVTGNLATRLRLQMLALRESKARIEDLLGLSRDIAGAAGELDIMQAAARFLHPRMNAMIYCLQSNEAGHLHQALTYPQQAPPLDEQTLRRANAVSTASKLDASTQQEAVPGLQLYRLASAEGEILAVIVFRQDVTSHDLTWSEAQIRGYCQLISQALERARLSSRLETARLDAETERLRSALLSSVSHDLKTPLATMIGSTSSLLQYHDRLTPEDRQALLEGTLQEAERLHRYIDNLLDMTRLGYGTLKLERDWVTLNDIVGSATHRLQSVLSKFELIVTMADDIPLLFVHAALIEQAIVNILENAARFAPEGSTLTIEASIQEQTLSLDITDEGPGIPEAERKLVFNTFYSAAKGDRQKGTGLGLAICHGMIGAHGGRVEALDGRHGIGTTFRISLPLHNQPLLPDDSDE</sequence>
<feature type="domain" description="Histidine kinase" evidence="14">
    <location>
        <begin position="291"/>
        <end position="507"/>
    </location>
</feature>
<dbReference type="SMART" id="SM00388">
    <property type="entry name" value="HisKA"/>
    <property type="match status" value="1"/>
</dbReference>
<dbReference type="SMART" id="SM00387">
    <property type="entry name" value="HATPase_c"/>
    <property type="match status" value="1"/>
</dbReference>
<keyword evidence="16" id="KW-1185">Reference proteome</keyword>
<evidence type="ECO:0000256" key="3">
    <source>
        <dbReference type="ARBA" id="ARBA00012438"/>
    </source>
</evidence>
<keyword evidence="11" id="KW-0902">Two-component regulatory system</keyword>
<comment type="subcellular location">
    <subcellularLocation>
        <location evidence="2">Membrane</location>
        <topology evidence="2">Multi-pass membrane protein</topology>
    </subcellularLocation>
</comment>
<comment type="caution">
    <text evidence="15">The sequence shown here is derived from an EMBL/GenBank/DDBJ whole genome shotgun (WGS) entry which is preliminary data.</text>
</comment>
<proteinExistence type="predicted"/>
<keyword evidence="8" id="KW-0418">Kinase</keyword>
<dbReference type="InterPro" id="IPR025201">
    <property type="entry name" value="KdpD_TM"/>
</dbReference>
<dbReference type="InterPro" id="IPR036097">
    <property type="entry name" value="HisK_dim/P_sf"/>
</dbReference>
<dbReference type="Gene3D" id="3.30.565.10">
    <property type="entry name" value="Histidine kinase-like ATPase, C-terminal domain"/>
    <property type="match status" value="1"/>
</dbReference>
<dbReference type="Pfam" id="PF13493">
    <property type="entry name" value="DUF4118"/>
    <property type="match status" value="1"/>
</dbReference>
<gene>
    <name evidence="15" type="ORF">GCM10022278_15900</name>
</gene>
<dbReference type="InterPro" id="IPR036890">
    <property type="entry name" value="HATPase_C_sf"/>
</dbReference>
<dbReference type="InterPro" id="IPR004358">
    <property type="entry name" value="Sig_transdc_His_kin-like_C"/>
</dbReference>
<dbReference type="PROSITE" id="PS50109">
    <property type="entry name" value="HIS_KIN"/>
    <property type="match status" value="1"/>
</dbReference>
<dbReference type="PANTHER" id="PTHR45569">
    <property type="entry name" value="SENSOR PROTEIN KDPD"/>
    <property type="match status" value="1"/>
</dbReference>
<evidence type="ECO:0000256" key="11">
    <source>
        <dbReference type="ARBA" id="ARBA00023012"/>
    </source>
</evidence>
<dbReference type="PANTHER" id="PTHR45569:SF1">
    <property type="entry name" value="SENSOR PROTEIN KDPD"/>
    <property type="match status" value="1"/>
</dbReference>
<dbReference type="EC" id="2.7.13.3" evidence="3"/>
<evidence type="ECO:0000256" key="13">
    <source>
        <dbReference type="SAM" id="Phobius"/>
    </source>
</evidence>
<accession>A0ABP7P1R9</accession>
<feature type="transmembrane region" description="Helical" evidence="13">
    <location>
        <begin position="17"/>
        <end position="37"/>
    </location>
</feature>
<evidence type="ECO:0000259" key="14">
    <source>
        <dbReference type="PROSITE" id="PS50109"/>
    </source>
</evidence>